<protein>
    <submittedName>
        <fullName evidence="1">Uncharacterized protein</fullName>
    </submittedName>
</protein>
<gene>
    <name evidence="1" type="ORF">LYSBPC_18410</name>
</gene>
<accession>A0ABQ5NL23</accession>
<dbReference type="RefSeq" id="WP_264988475.1">
    <property type="nucleotide sequence ID" value="NZ_BRZA01000002.1"/>
</dbReference>
<evidence type="ECO:0000313" key="1">
    <source>
        <dbReference type="EMBL" id="GLC88714.1"/>
    </source>
</evidence>
<reference evidence="1" key="1">
    <citation type="submission" date="2022-08" db="EMBL/GenBank/DDBJ databases">
        <title>Draft genome sequence of Lysinibacillus sp. strain KH24.</title>
        <authorList>
            <person name="Kanbe H."/>
            <person name="Itoh H."/>
        </authorList>
    </citation>
    <scope>NUCLEOTIDE SEQUENCE</scope>
    <source>
        <strain evidence="1">KH24</strain>
    </source>
</reference>
<sequence>MFVNLRISKVRLKNKGAFTLIISGDYASGHLSYKFEIEYSGTSVRVNKGNLLENQEEIIIKELKKLVGYGPFDLNNVKTILVGEVVSYKWKSSIDR</sequence>
<dbReference type="Proteomes" id="UP001065593">
    <property type="component" value="Unassembled WGS sequence"/>
</dbReference>
<organism evidence="1 2">
    <name type="scientific">Lysinibacillus piscis</name>
    <dbReference type="NCBI Taxonomy" id="2518931"/>
    <lineage>
        <taxon>Bacteria</taxon>
        <taxon>Bacillati</taxon>
        <taxon>Bacillota</taxon>
        <taxon>Bacilli</taxon>
        <taxon>Bacillales</taxon>
        <taxon>Bacillaceae</taxon>
        <taxon>Lysinibacillus</taxon>
    </lineage>
</organism>
<proteinExistence type="predicted"/>
<evidence type="ECO:0000313" key="2">
    <source>
        <dbReference type="Proteomes" id="UP001065593"/>
    </source>
</evidence>
<dbReference type="EMBL" id="BRZA01000002">
    <property type="protein sequence ID" value="GLC88714.1"/>
    <property type="molecule type" value="Genomic_DNA"/>
</dbReference>
<comment type="caution">
    <text evidence="1">The sequence shown here is derived from an EMBL/GenBank/DDBJ whole genome shotgun (WGS) entry which is preliminary data.</text>
</comment>
<name>A0ABQ5NL23_9BACI</name>
<keyword evidence="2" id="KW-1185">Reference proteome</keyword>